<dbReference type="InterPro" id="IPR052344">
    <property type="entry name" value="Transposase-related"/>
</dbReference>
<name>A0A948T9U5_9BACT</name>
<feature type="domain" description="Transposase TnpC homeodomain" evidence="3">
    <location>
        <begin position="76"/>
        <end position="157"/>
    </location>
</feature>
<evidence type="ECO:0000259" key="2">
    <source>
        <dbReference type="Pfam" id="PF03050"/>
    </source>
</evidence>
<comment type="caution">
    <text evidence="4">The sequence shown here is derived from an EMBL/GenBank/DDBJ whole genome shotgun (WGS) entry which is preliminary data.</text>
</comment>
<dbReference type="Pfam" id="PF13007">
    <property type="entry name" value="LZ_Tnp_IS66"/>
    <property type="match status" value="1"/>
</dbReference>
<dbReference type="InterPro" id="IPR004291">
    <property type="entry name" value="Transposase_IS66_central"/>
</dbReference>
<keyword evidence="1" id="KW-0175">Coiled coil</keyword>
<accession>A0A948T9U5</accession>
<evidence type="ECO:0000256" key="1">
    <source>
        <dbReference type="SAM" id="Coils"/>
    </source>
</evidence>
<gene>
    <name evidence="4" type="ORF">H9777_01725</name>
</gene>
<proteinExistence type="predicted"/>
<dbReference type="InterPro" id="IPR024463">
    <property type="entry name" value="Transposase_TnpC_homeodom"/>
</dbReference>
<reference evidence="4" key="2">
    <citation type="submission" date="2021-04" db="EMBL/GenBank/DDBJ databases">
        <authorList>
            <person name="Gilroy R."/>
        </authorList>
    </citation>
    <scope>NUCLEOTIDE SEQUENCE</scope>
    <source>
        <strain evidence="4">G4-2901</strain>
    </source>
</reference>
<dbReference type="Proteomes" id="UP000783796">
    <property type="component" value="Unassembled WGS sequence"/>
</dbReference>
<feature type="domain" description="Transposase IS66 central" evidence="2">
    <location>
        <begin position="221"/>
        <end position="502"/>
    </location>
</feature>
<dbReference type="PANTHER" id="PTHR33678:SF1">
    <property type="entry name" value="BLL1576 PROTEIN"/>
    <property type="match status" value="1"/>
</dbReference>
<dbReference type="PANTHER" id="PTHR33678">
    <property type="entry name" value="BLL1576 PROTEIN"/>
    <property type="match status" value="1"/>
</dbReference>
<dbReference type="Pfam" id="PF03050">
    <property type="entry name" value="DDE_Tnp_IS66"/>
    <property type="match status" value="1"/>
</dbReference>
<feature type="coiled-coil region" evidence="1">
    <location>
        <begin position="14"/>
        <end position="86"/>
    </location>
</feature>
<protein>
    <submittedName>
        <fullName evidence="4">IS66 family transposase</fullName>
    </submittedName>
</protein>
<organism evidence="4 5">
    <name type="scientific">Candidatus Phocaeicola faecigallinarum</name>
    <dbReference type="NCBI Taxonomy" id="2838732"/>
    <lineage>
        <taxon>Bacteria</taxon>
        <taxon>Pseudomonadati</taxon>
        <taxon>Bacteroidota</taxon>
        <taxon>Bacteroidia</taxon>
        <taxon>Bacteroidales</taxon>
        <taxon>Bacteroidaceae</taxon>
        <taxon>Phocaeicola</taxon>
    </lineage>
</organism>
<dbReference type="NCBIfam" id="NF033517">
    <property type="entry name" value="transpos_IS66"/>
    <property type="match status" value="1"/>
</dbReference>
<evidence type="ECO:0000313" key="4">
    <source>
        <dbReference type="EMBL" id="MBU3837051.1"/>
    </source>
</evidence>
<sequence>MRKMAEDPNFKIALEAVLRDRDDLYRRLMQAERKLKEMSDLQAMKDSYEARLSEKDKIIEAKDKAIESKDNRIASLERKLEYLQRKVWGAMSEKRKLPDDPNQLKLDFDKMDMTTEEEEAARQAIKEVSEYKRIKVREHEKKVPVRQKLPEHLRREEEHIYPEGYLGHEDQWVLFNETETSEHLEYKPAELYVRVTVRHKGMRKDTNRIITAPVKNEPIPKSYASASLLTELMVGKYVDHLPFYRQIQMFKRIGISLPPSTIEAWFHEVADLMRPAYYRLKELVLSSDYVQSDETTIPIINNEKHQTIKGYLWLVRSVMNNQVFFFYHDGSRSMKVALELFKDYQGAIQTDGYAAYGTLEKIKGIIVICCWAHARRYFERALKHDKARAEYAMTIIGMLYDVERIADDDNMNAQQRMELRKRLAYPIICSFEKWCLAEYGKVLPKSPIGQAMHYFLNHVRQLAHYTMDGKYCIDNNLIENSARPIAVGRKNFLFCGNHDAAEDAAVIYSFMGCCKAADVDFKGWMNYFLNHVHEYDSDYSKDIAELLPSSLKDKKII</sequence>
<reference evidence="4" key="1">
    <citation type="journal article" date="2021" name="PeerJ">
        <title>Extensive microbial diversity within the chicken gut microbiome revealed by metagenomics and culture.</title>
        <authorList>
            <person name="Gilroy R."/>
            <person name="Ravi A."/>
            <person name="Getino M."/>
            <person name="Pursley I."/>
            <person name="Horton D.L."/>
            <person name="Alikhan N.F."/>
            <person name="Baker D."/>
            <person name="Gharbi K."/>
            <person name="Hall N."/>
            <person name="Watson M."/>
            <person name="Adriaenssens E.M."/>
            <person name="Foster-Nyarko E."/>
            <person name="Jarju S."/>
            <person name="Secka A."/>
            <person name="Antonio M."/>
            <person name="Oren A."/>
            <person name="Chaudhuri R.R."/>
            <person name="La Ragione R."/>
            <person name="Hildebrand F."/>
            <person name="Pallen M.J."/>
        </authorList>
    </citation>
    <scope>NUCLEOTIDE SEQUENCE</scope>
    <source>
        <strain evidence="4">G4-2901</strain>
    </source>
</reference>
<evidence type="ECO:0000259" key="3">
    <source>
        <dbReference type="Pfam" id="PF13007"/>
    </source>
</evidence>
<dbReference type="AlphaFoldDB" id="A0A948T9U5"/>
<dbReference type="EMBL" id="JAHLFW010000016">
    <property type="protein sequence ID" value="MBU3837051.1"/>
    <property type="molecule type" value="Genomic_DNA"/>
</dbReference>
<evidence type="ECO:0000313" key="5">
    <source>
        <dbReference type="Proteomes" id="UP000783796"/>
    </source>
</evidence>